<evidence type="ECO:0000313" key="2">
    <source>
        <dbReference type="EMBL" id="TXL80799.1"/>
    </source>
</evidence>
<keyword evidence="3" id="KW-1185">Reference proteome</keyword>
<feature type="region of interest" description="Disordered" evidence="1">
    <location>
        <begin position="73"/>
        <end position="116"/>
    </location>
</feature>
<evidence type="ECO:0000313" key="3">
    <source>
        <dbReference type="Proteomes" id="UP000426772"/>
    </source>
</evidence>
<sequence length="116" mass="13676">MSQSNLAKFLNLTDEQLEDSGIDEDLIQEDTGSSGEMTYSYYFNVPEETSSEVLEEKQWEVGDRVEIPLWFFDEDEAPDDDDGWEPLPEVDHEEEKRKSDQEERQTYAEIKRKENM</sequence>
<feature type="compositionally biased region" description="Acidic residues" evidence="1">
    <location>
        <begin position="73"/>
        <end position="84"/>
    </location>
</feature>
<name>A0ABY3LKR3_9GAMM</name>
<accession>A0ABY3LKR3</accession>
<feature type="compositionally biased region" description="Basic and acidic residues" evidence="1">
    <location>
        <begin position="89"/>
        <end position="116"/>
    </location>
</feature>
<dbReference type="Proteomes" id="UP000426772">
    <property type="component" value="Unassembled WGS sequence"/>
</dbReference>
<protein>
    <recommendedName>
        <fullName evidence="4">SecY/secA suppressor protein</fullName>
    </recommendedName>
</protein>
<evidence type="ECO:0000256" key="1">
    <source>
        <dbReference type="SAM" id="MobiDB-lite"/>
    </source>
</evidence>
<gene>
    <name evidence="2" type="ORF">D9O29_01480</name>
</gene>
<dbReference type="RefSeq" id="WP_147788355.1">
    <property type="nucleotide sequence ID" value="NZ_RCNL01000001.1"/>
</dbReference>
<dbReference type="EMBL" id="RCNL01000001">
    <property type="protein sequence ID" value="TXL80799.1"/>
    <property type="molecule type" value="Genomic_DNA"/>
</dbReference>
<organism evidence="2 3">
    <name type="scientific">Pantoea vagans</name>
    <dbReference type="NCBI Taxonomy" id="470934"/>
    <lineage>
        <taxon>Bacteria</taxon>
        <taxon>Pseudomonadati</taxon>
        <taxon>Pseudomonadota</taxon>
        <taxon>Gammaproteobacteria</taxon>
        <taxon>Enterobacterales</taxon>
        <taxon>Erwiniaceae</taxon>
        <taxon>Pantoea</taxon>
    </lineage>
</organism>
<comment type="caution">
    <text evidence="2">The sequence shown here is derived from an EMBL/GenBank/DDBJ whole genome shotgun (WGS) entry which is preliminary data.</text>
</comment>
<evidence type="ECO:0008006" key="4">
    <source>
        <dbReference type="Google" id="ProtNLM"/>
    </source>
</evidence>
<proteinExistence type="predicted"/>
<reference evidence="2 3" key="1">
    <citation type="submission" date="2018-10" db="EMBL/GenBank/DDBJ databases">
        <title>Draft genome sequence of Pantoea vagans isolated from corpses of the sugarcane aphid Melanaphis sacchari Zehntner.</title>
        <authorList>
            <person name="Toledo E."/>
            <person name="Pena G."/>
            <person name="Lozano L."/>
        </authorList>
    </citation>
    <scope>NUCLEOTIDE SEQUENCE [LARGE SCALE GENOMIC DNA]</scope>
    <source>
        <strain evidence="2 3">ET-90</strain>
    </source>
</reference>